<dbReference type="PRINTS" id="PR00344">
    <property type="entry name" value="BCTRLSENSOR"/>
</dbReference>
<dbReference type="EMBL" id="PHIG01000063">
    <property type="protein sequence ID" value="PJK27519.1"/>
    <property type="molecule type" value="Genomic_DNA"/>
</dbReference>
<dbReference type="GO" id="GO:0005886">
    <property type="term" value="C:plasma membrane"/>
    <property type="evidence" value="ECO:0007669"/>
    <property type="project" value="TreeGrafter"/>
</dbReference>
<dbReference type="InterPro" id="IPR036097">
    <property type="entry name" value="HisK_dim/P_sf"/>
</dbReference>
<keyword evidence="4" id="KW-0597">Phosphoprotein</keyword>
<dbReference type="InterPro" id="IPR005467">
    <property type="entry name" value="His_kinase_dom"/>
</dbReference>
<dbReference type="InterPro" id="IPR003594">
    <property type="entry name" value="HATPase_dom"/>
</dbReference>
<keyword evidence="8 10" id="KW-1133">Transmembrane helix</keyword>
<proteinExistence type="predicted"/>
<evidence type="ECO:0000313" key="12">
    <source>
        <dbReference type="EMBL" id="PJK27519.1"/>
    </source>
</evidence>
<keyword evidence="6 10" id="KW-0812">Transmembrane</keyword>
<dbReference type="SUPFAM" id="SSF55874">
    <property type="entry name" value="ATPase domain of HSP90 chaperone/DNA topoisomerase II/histidine kinase"/>
    <property type="match status" value="1"/>
</dbReference>
<reference evidence="12 13" key="1">
    <citation type="submission" date="2017-11" db="EMBL/GenBank/DDBJ databases">
        <title>Draft genome sequence of Rhizobiales bacterium SY3-13.</title>
        <authorList>
            <person name="Sun C."/>
        </authorList>
    </citation>
    <scope>NUCLEOTIDE SEQUENCE [LARGE SCALE GENOMIC DNA]</scope>
    <source>
        <strain evidence="12 13">SY3-13</strain>
    </source>
</reference>
<evidence type="ECO:0000256" key="9">
    <source>
        <dbReference type="ARBA" id="ARBA00023136"/>
    </source>
</evidence>
<dbReference type="OrthoDB" id="9809567at2"/>
<dbReference type="InterPro" id="IPR036890">
    <property type="entry name" value="HATPase_C_sf"/>
</dbReference>
<evidence type="ECO:0000256" key="6">
    <source>
        <dbReference type="ARBA" id="ARBA00022692"/>
    </source>
</evidence>
<dbReference type="PANTHER" id="PTHR45436">
    <property type="entry name" value="SENSOR HISTIDINE KINASE YKOH"/>
    <property type="match status" value="1"/>
</dbReference>
<dbReference type="InterPro" id="IPR004358">
    <property type="entry name" value="Sig_transdc_His_kin-like_C"/>
</dbReference>
<organism evidence="12 13">
    <name type="scientific">Minwuia thermotolerans</name>
    <dbReference type="NCBI Taxonomy" id="2056226"/>
    <lineage>
        <taxon>Bacteria</taxon>
        <taxon>Pseudomonadati</taxon>
        <taxon>Pseudomonadota</taxon>
        <taxon>Alphaproteobacteria</taxon>
        <taxon>Minwuiales</taxon>
        <taxon>Minwuiaceae</taxon>
        <taxon>Minwuia</taxon>
    </lineage>
</organism>
<feature type="transmembrane region" description="Helical" evidence="10">
    <location>
        <begin position="168"/>
        <end position="189"/>
    </location>
</feature>
<dbReference type="Proteomes" id="UP000229498">
    <property type="component" value="Unassembled WGS sequence"/>
</dbReference>
<dbReference type="SMART" id="SM00387">
    <property type="entry name" value="HATPase_c"/>
    <property type="match status" value="1"/>
</dbReference>
<keyword evidence="7" id="KW-0418">Kinase</keyword>
<dbReference type="GO" id="GO:0000155">
    <property type="term" value="F:phosphorelay sensor kinase activity"/>
    <property type="evidence" value="ECO:0007669"/>
    <property type="project" value="InterPro"/>
</dbReference>
<dbReference type="InterPro" id="IPR050428">
    <property type="entry name" value="TCS_sensor_his_kinase"/>
</dbReference>
<evidence type="ECO:0000256" key="5">
    <source>
        <dbReference type="ARBA" id="ARBA00022679"/>
    </source>
</evidence>
<comment type="subcellular location">
    <subcellularLocation>
        <location evidence="2">Membrane</location>
    </subcellularLocation>
</comment>
<keyword evidence="13" id="KW-1185">Reference proteome</keyword>
<dbReference type="AlphaFoldDB" id="A0A2M9FVQ6"/>
<evidence type="ECO:0000256" key="1">
    <source>
        <dbReference type="ARBA" id="ARBA00000085"/>
    </source>
</evidence>
<sequence>MTAAARRPSLTRRMILLSVAGVLLVTAVSAWIGARLLERELDGLRDRELGRLADHIVHDLREQDLAAIRAGESIGPPQFAEIFSGAYWQVRPLAGDGEPLRSRSLWDTALPAAAVPDGASGFGFATGPLDQRLRIWIGRVSRPEGDFLVQVATDTADYDRIGRLMTRLATGAMIAEGVLAVLAVSVLGFMSLRSMRRFAGEIKALRNGEREELSEEVPAEIAPAAQEVNALKAAQNRLLARARDQAAGLAHSLKTPLAVMIQAAESDDRVPSELVRTQADQALRQVNLHLALARSAGGAHRNAATEVGPVLDGIARVLGPRLDEAGVALEISAPDAFRLPLEEADLYDVLGNLLDNAARHAERSIHVSAFANGTGDVVQVDDDGPGLKPAQVRQALSRGQSLDGAPGLTGLGLTLAQDIVQSYGGSLELTPSPLGGLRVTIRMGRV</sequence>
<keyword evidence="5" id="KW-0808">Transferase</keyword>
<feature type="domain" description="Histidine kinase" evidence="11">
    <location>
        <begin position="248"/>
        <end position="446"/>
    </location>
</feature>
<accession>A0A2M9FVQ6</accession>
<evidence type="ECO:0000256" key="7">
    <source>
        <dbReference type="ARBA" id="ARBA00022777"/>
    </source>
</evidence>
<evidence type="ECO:0000256" key="10">
    <source>
        <dbReference type="SAM" id="Phobius"/>
    </source>
</evidence>
<comment type="caution">
    <text evidence="12">The sequence shown here is derived from an EMBL/GenBank/DDBJ whole genome shotgun (WGS) entry which is preliminary data.</text>
</comment>
<dbReference type="SUPFAM" id="SSF47384">
    <property type="entry name" value="Homodimeric domain of signal transducing histidine kinase"/>
    <property type="match status" value="1"/>
</dbReference>
<dbReference type="Gene3D" id="3.30.565.10">
    <property type="entry name" value="Histidine kinase-like ATPase, C-terminal domain"/>
    <property type="match status" value="1"/>
</dbReference>
<protein>
    <recommendedName>
        <fullName evidence="3">histidine kinase</fullName>
        <ecNumber evidence="3">2.7.13.3</ecNumber>
    </recommendedName>
</protein>
<dbReference type="Pfam" id="PF02518">
    <property type="entry name" value="HATPase_c"/>
    <property type="match status" value="1"/>
</dbReference>
<evidence type="ECO:0000256" key="2">
    <source>
        <dbReference type="ARBA" id="ARBA00004370"/>
    </source>
</evidence>
<evidence type="ECO:0000256" key="3">
    <source>
        <dbReference type="ARBA" id="ARBA00012438"/>
    </source>
</evidence>
<keyword evidence="9 10" id="KW-0472">Membrane</keyword>
<dbReference type="PANTHER" id="PTHR45436:SF5">
    <property type="entry name" value="SENSOR HISTIDINE KINASE TRCS"/>
    <property type="match status" value="1"/>
</dbReference>
<gene>
    <name evidence="12" type="ORF">CVT23_21625</name>
</gene>
<name>A0A2M9FVQ6_9PROT</name>
<evidence type="ECO:0000256" key="4">
    <source>
        <dbReference type="ARBA" id="ARBA00022553"/>
    </source>
</evidence>
<dbReference type="PROSITE" id="PS50109">
    <property type="entry name" value="HIS_KIN"/>
    <property type="match status" value="1"/>
</dbReference>
<evidence type="ECO:0000259" key="11">
    <source>
        <dbReference type="PROSITE" id="PS50109"/>
    </source>
</evidence>
<dbReference type="EC" id="2.7.13.3" evidence="3"/>
<evidence type="ECO:0000256" key="8">
    <source>
        <dbReference type="ARBA" id="ARBA00022989"/>
    </source>
</evidence>
<comment type="catalytic activity">
    <reaction evidence="1">
        <text>ATP + protein L-histidine = ADP + protein N-phospho-L-histidine.</text>
        <dbReference type="EC" id="2.7.13.3"/>
    </reaction>
</comment>
<dbReference type="RefSeq" id="WP_109795232.1">
    <property type="nucleotide sequence ID" value="NZ_PHIG01000063.1"/>
</dbReference>
<evidence type="ECO:0000313" key="13">
    <source>
        <dbReference type="Proteomes" id="UP000229498"/>
    </source>
</evidence>